<dbReference type="OrthoDB" id="9782855at2"/>
<accession>A0A2T0YSG0</accession>
<keyword evidence="2" id="KW-1185">Reference proteome</keyword>
<gene>
    <name evidence="1" type="ORF">BCL67_1016</name>
</gene>
<dbReference type="Proteomes" id="UP000238217">
    <property type="component" value="Unassembled WGS sequence"/>
</dbReference>
<dbReference type="AlphaFoldDB" id="A0A2T0YSG0"/>
<dbReference type="RefSeq" id="WP_106121438.1">
    <property type="nucleotide sequence ID" value="NZ_PVTY01000001.1"/>
</dbReference>
<protein>
    <submittedName>
        <fullName evidence="1">Uncharacterized protein</fullName>
    </submittedName>
</protein>
<reference evidence="1 2" key="1">
    <citation type="submission" date="2018-03" db="EMBL/GenBank/DDBJ databases">
        <title>Comparative analysis of microorganisms from saline springs in Andes Mountain Range, Colombia.</title>
        <authorList>
            <person name="Rubin E."/>
        </authorList>
    </citation>
    <scope>NUCLEOTIDE SEQUENCE [LARGE SCALE GENOMIC DNA]</scope>
    <source>
        <strain evidence="1 2">CG 35</strain>
    </source>
</reference>
<sequence>MNIGEYDQMLAEMLNGAELRWHLIVRAEAEKRELRFPEAELRPVLAEYMAGHFVLTWQLWRHKVVLLARARANGELGQEHVEANMWALYVEMSEAARTEFEHYIDLRLLEGVCVSVHCGCGTDWREV</sequence>
<dbReference type="EMBL" id="PVTY01000001">
    <property type="protein sequence ID" value="PRZ18700.1"/>
    <property type="molecule type" value="Genomic_DNA"/>
</dbReference>
<evidence type="ECO:0000313" key="1">
    <source>
        <dbReference type="EMBL" id="PRZ18700.1"/>
    </source>
</evidence>
<evidence type="ECO:0000313" key="2">
    <source>
        <dbReference type="Proteomes" id="UP000238217"/>
    </source>
</evidence>
<comment type="caution">
    <text evidence="1">The sequence shown here is derived from an EMBL/GenBank/DDBJ whole genome shotgun (WGS) entry which is preliminary data.</text>
</comment>
<name>A0A2T0YSG0_9MICC</name>
<organism evidence="1 2">
    <name type="scientific">Nesterenkonia sandarakina</name>
    <dbReference type="NCBI Taxonomy" id="272918"/>
    <lineage>
        <taxon>Bacteria</taxon>
        <taxon>Bacillati</taxon>
        <taxon>Actinomycetota</taxon>
        <taxon>Actinomycetes</taxon>
        <taxon>Micrococcales</taxon>
        <taxon>Micrococcaceae</taxon>
        <taxon>Nesterenkonia</taxon>
    </lineage>
</organism>
<proteinExistence type="predicted"/>